<dbReference type="Proteomes" id="UP001142489">
    <property type="component" value="Unassembled WGS sequence"/>
</dbReference>
<evidence type="ECO:0000313" key="2">
    <source>
        <dbReference type="Proteomes" id="UP001142489"/>
    </source>
</evidence>
<gene>
    <name evidence="1" type="ORF">JRQ81_000246</name>
</gene>
<name>A0A9Q1B7U8_9SAUR</name>
<proteinExistence type="predicted"/>
<protein>
    <submittedName>
        <fullName evidence="1">Uncharacterized protein</fullName>
    </submittedName>
</protein>
<evidence type="ECO:0000313" key="1">
    <source>
        <dbReference type="EMBL" id="KAJ7344296.1"/>
    </source>
</evidence>
<sequence length="116" mass="12572">MKGRCVHVLVEMPSSLCLSPGSPAPESHYQDSPRQGQYHLNSSLVTMITMVRTSVEHGFGPFRAATLAESTLPEGGSNSPSRFTLATSDGMENSQMIDNILAAARKPSTLRLFSYK</sequence>
<accession>A0A9Q1B7U8</accession>
<organism evidence="1 2">
    <name type="scientific">Phrynocephalus forsythii</name>
    <dbReference type="NCBI Taxonomy" id="171643"/>
    <lineage>
        <taxon>Eukaryota</taxon>
        <taxon>Metazoa</taxon>
        <taxon>Chordata</taxon>
        <taxon>Craniata</taxon>
        <taxon>Vertebrata</taxon>
        <taxon>Euteleostomi</taxon>
        <taxon>Lepidosauria</taxon>
        <taxon>Squamata</taxon>
        <taxon>Bifurcata</taxon>
        <taxon>Unidentata</taxon>
        <taxon>Episquamata</taxon>
        <taxon>Toxicofera</taxon>
        <taxon>Iguania</taxon>
        <taxon>Acrodonta</taxon>
        <taxon>Agamidae</taxon>
        <taxon>Agaminae</taxon>
        <taxon>Phrynocephalus</taxon>
    </lineage>
</organism>
<reference evidence="1" key="1">
    <citation type="journal article" date="2023" name="DNA Res.">
        <title>Chromosome-level genome assembly of Phrynocephalus forsythii using third-generation DNA sequencing and Hi-C analysis.</title>
        <authorList>
            <person name="Qi Y."/>
            <person name="Zhao W."/>
            <person name="Zhao Y."/>
            <person name="Niu C."/>
            <person name="Cao S."/>
            <person name="Zhang Y."/>
        </authorList>
    </citation>
    <scope>NUCLEOTIDE SEQUENCE</scope>
    <source>
        <tissue evidence="1">Muscle</tissue>
    </source>
</reference>
<comment type="caution">
    <text evidence="1">The sequence shown here is derived from an EMBL/GenBank/DDBJ whole genome shotgun (WGS) entry which is preliminary data.</text>
</comment>
<dbReference type="AlphaFoldDB" id="A0A9Q1B7U8"/>
<keyword evidence="2" id="KW-1185">Reference proteome</keyword>
<dbReference type="EMBL" id="JAPFRF010000001">
    <property type="protein sequence ID" value="KAJ7344296.1"/>
    <property type="molecule type" value="Genomic_DNA"/>
</dbReference>